<gene>
    <name evidence="1" type="ORF">A6K76_15535</name>
</gene>
<name>A0A1C0YBR4_9BACL</name>
<organism evidence="1 2">
    <name type="scientific">Caryophanon latum</name>
    <dbReference type="NCBI Taxonomy" id="33977"/>
    <lineage>
        <taxon>Bacteria</taxon>
        <taxon>Bacillati</taxon>
        <taxon>Bacillota</taxon>
        <taxon>Bacilli</taxon>
        <taxon>Bacillales</taxon>
        <taxon>Caryophanaceae</taxon>
        <taxon>Caryophanon</taxon>
    </lineage>
</organism>
<sequence length="46" mass="5245">MTAYTAGYELYKKMCEAHGLTPINFRLYINQLSTEQLLAFNTEAKG</sequence>
<evidence type="ECO:0000313" key="1">
    <source>
        <dbReference type="EMBL" id="OCS84573.1"/>
    </source>
</evidence>
<dbReference type="Proteomes" id="UP000093482">
    <property type="component" value="Unassembled WGS sequence"/>
</dbReference>
<keyword evidence="2" id="KW-1185">Reference proteome</keyword>
<dbReference type="EMBL" id="MATO01000076">
    <property type="protein sequence ID" value="OCS84573.1"/>
    <property type="molecule type" value="Genomic_DNA"/>
</dbReference>
<dbReference type="OrthoDB" id="2455136at2"/>
<evidence type="ECO:0000313" key="2">
    <source>
        <dbReference type="Proteomes" id="UP000093482"/>
    </source>
</evidence>
<dbReference type="RefSeq" id="WP_066466440.1">
    <property type="nucleotide sequence ID" value="NZ_MATO01000076.1"/>
</dbReference>
<reference evidence="1 2" key="1">
    <citation type="submission" date="2016-07" db="EMBL/GenBank/DDBJ databases">
        <title>Caryophanon latum genome sequencing.</title>
        <authorList>
            <person name="Verma A."/>
            <person name="Pal Y."/>
            <person name="Krishnamurthi S."/>
        </authorList>
    </citation>
    <scope>NUCLEOTIDE SEQUENCE [LARGE SCALE GENOMIC DNA]</scope>
    <source>
        <strain evidence="1 2">DSM 14151</strain>
    </source>
</reference>
<dbReference type="AlphaFoldDB" id="A0A1C0YBR4"/>
<protein>
    <submittedName>
        <fullName evidence="1">Transcriptional regulator</fullName>
    </submittedName>
</protein>
<comment type="caution">
    <text evidence="1">The sequence shown here is derived from an EMBL/GenBank/DDBJ whole genome shotgun (WGS) entry which is preliminary data.</text>
</comment>
<accession>A0A1C0YBR4</accession>
<proteinExistence type="predicted"/>